<evidence type="ECO:0000313" key="2">
    <source>
        <dbReference type="EMBL" id="MEY6431898.1"/>
    </source>
</evidence>
<dbReference type="Proteomes" id="UP001564408">
    <property type="component" value="Unassembled WGS sequence"/>
</dbReference>
<protein>
    <submittedName>
        <fullName evidence="2">DUF29 family protein</fullName>
    </submittedName>
</protein>
<name>A0ABV4BBN0_9GAMM</name>
<dbReference type="Gene3D" id="1.20.1220.20">
    <property type="entry name" value="Uncharcterised protein PF01724"/>
    <property type="match status" value="1"/>
</dbReference>
<comment type="caution">
    <text evidence="2">The sequence shown here is derived from an EMBL/GenBank/DDBJ whole genome shotgun (WGS) entry which is preliminary data.</text>
</comment>
<proteinExistence type="predicted"/>
<organism evidence="2 3">
    <name type="scientific">Thioalkalicoccus limnaeus</name>
    <dbReference type="NCBI Taxonomy" id="120681"/>
    <lineage>
        <taxon>Bacteria</taxon>
        <taxon>Pseudomonadati</taxon>
        <taxon>Pseudomonadota</taxon>
        <taxon>Gammaproteobacteria</taxon>
        <taxon>Chromatiales</taxon>
        <taxon>Chromatiaceae</taxon>
        <taxon>Thioalkalicoccus</taxon>
    </lineage>
</organism>
<dbReference type="EMBL" id="JBDKXB010000005">
    <property type="protein sequence ID" value="MEY6431898.1"/>
    <property type="molecule type" value="Genomic_DNA"/>
</dbReference>
<evidence type="ECO:0000256" key="1">
    <source>
        <dbReference type="SAM" id="MobiDB-lite"/>
    </source>
</evidence>
<accession>A0ABV4BBN0</accession>
<sequence length="105" mass="11302">MLDATPSLKHQIPELFGKAWQQARGAARKSFEIHGESVRVPDTCPYSIDQVLDPDDVLAPPQVASPRESIECLAMLPGGGQCADVSAPNGRRSERGHPRLSKAVS</sequence>
<evidence type="ECO:0000313" key="3">
    <source>
        <dbReference type="Proteomes" id="UP001564408"/>
    </source>
</evidence>
<gene>
    <name evidence="2" type="ORF">ABC977_05685</name>
</gene>
<dbReference type="Pfam" id="PF01724">
    <property type="entry name" value="DUF29"/>
    <property type="match status" value="1"/>
</dbReference>
<keyword evidence="3" id="KW-1185">Reference proteome</keyword>
<dbReference type="RefSeq" id="WP_369666284.1">
    <property type="nucleotide sequence ID" value="NZ_JBDKXB010000005.1"/>
</dbReference>
<feature type="region of interest" description="Disordered" evidence="1">
    <location>
        <begin position="83"/>
        <end position="105"/>
    </location>
</feature>
<reference evidence="2 3" key="1">
    <citation type="submission" date="2024-05" db="EMBL/GenBank/DDBJ databases">
        <title>Genome Sequence and Characterization of the New Strain Purple Sulfur Bacterium of Genus Thioalkalicoccus.</title>
        <authorList>
            <person name="Bryantseva I.A."/>
            <person name="Kyndt J.A."/>
            <person name="Imhoff J.F."/>
        </authorList>
    </citation>
    <scope>NUCLEOTIDE SEQUENCE [LARGE SCALE GENOMIC DNA]</scope>
    <source>
        <strain evidence="2 3">Um2</strain>
    </source>
</reference>